<proteinExistence type="predicted"/>
<protein>
    <submittedName>
        <fullName evidence="1">Uncharacterized protein</fullName>
    </submittedName>
</protein>
<evidence type="ECO:0000313" key="2">
    <source>
        <dbReference type="Proteomes" id="UP000018211"/>
    </source>
</evidence>
<evidence type="ECO:0000313" key="1">
    <source>
        <dbReference type="EMBL" id="CCO49974.1"/>
    </source>
</evidence>
<organism evidence="1 2">
    <name type="scientific">Vibrio nigripulchritudo SOn1</name>
    <dbReference type="NCBI Taxonomy" id="1238450"/>
    <lineage>
        <taxon>Bacteria</taxon>
        <taxon>Pseudomonadati</taxon>
        <taxon>Pseudomonadota</taxon>
        <taxon>Gammaproteobacteria</taxon>
        <taxon>Vibrionales</taxon>
        <taxon>Vibrionaceae</taxon>
        <taxon>Vibrio</taxon>
    </lineage>
</organism>
<dbReference type="EMBL" id="CAOF01000193">
    <property type="protein sequence ID" value="CCO49974.1"/>
    <property type="molecule type" value="Genomic_DNA"/>
</dbReference>
<dbReference type="AlphaFoldDB" id="A0AAV2VZD0"/>
<sequence>MHQRWDIKRKDGLIQPAFLLADFLWAKIRVTKEGYRCFEMDWAV</sequence>
<name>A0AAV2VZD0_9VIBR</name>
<accession>A0AAV2VZD0</accession>
<gene>
    <name evidence="1" type="ORF">VIBNISOn1_960025</name>
</gene>
<reference evidence="1 2" key="1">
    <citation type="journal article" date="2013" name="ISME J.">
        <title>Comparative genomics of pathogenic lineages of Vibrio nigripulchritudo identifies virulence-associated traits.</title>
        <authorList>
            <person name="Goudenege D."/>
            <person name="Labreuche Y."/>
            <person name="Krin E."/>
            <person name="Ansquer D."/>
            <person name="Mangenot S."/>
            <person name="Calteau A."/>
            <person name="Medigue C."/>
            <person name="Mazel D."/>
            <person name="Polz M.F."/>
            <person name="Le Roux F."/>
        </authorList>
    </citation>
    <scope>NUCLEOTIDE SEQUENCE [LARGE SCALE GENOMIC DNA]</scope>
    <source>
        <strain evidence="1 2">SOn1</strain>
    </source>
</reference>
<comment type="caution">
    <text evidence="1">The sequence shown here is derived from an EMBL/GenBank/DDBJ whole genome shotgun (WGS) entry which is preliminary data.</text>
</comment>
<dbReference type="Proteomes" id="UP000018211">
    <property type="component" value="Unassembled WGS sequence"/>
</dbReference>